<dbReference type="InterPro" id="IPR011032">
    <property type="entry name" value="GroES-like_sf"/>
</dbReference>
<dbReference type="PANTHER" id="PTHR45348:SF7">
    <property type="entry name" value="ZINC BINDING OXIDOREDUCTASE, PUTATIVE-RELATED"/>
    <property type="match status" value="1"/>
</dbReference>
<dbReference type="InterPro" id="IPR013149">
    <property type="entry name" value="ADH-like_C"/>
</dbReference>
<dbReference type="AlphaFoldDB" id="A0A1G4APB3"/>
<dbReference type="Proteomes" id="UP000176998">
    <property type="component" value="Unassembled WGS sequence"/>
</dbReference>
<dbReference type="Pfam" id="PF00107">
    <property type="entry name" value="ADH_zinc_N"/>
    <property type="match status" value="1"/>
</dbReference>
<accession>A0A1G4APB3</accession>
<dbReference type="InterPro" id="IPR013154">
    <property type="entry name" value="ADH-like_N"/>
</dbReference>
<evidence type="ECO:0000256" key="2">
    <source>
        <dbReference type="ARBA" id="ARBA00023002"/>
    </source>
</evidence>
<evidence type="ECO:0000259" key="3">
    <source>
        <dbReference type="SMART" id="SM00829"/>
    </source>
</evidence>
<keyword evidence="5" id="KW-1185">Reference proteome</keyword>
<dbReference type="PANTHER" id="PTHR45348">
    <property type="entry name" value="HYPOTHETICAL OXIDOREDUCTASE (EUROFUNG)"/>
    <property type="match status" value="1"/>
</dbReference>
<evidence type="ECO:0000313" key="5">
    <source>
        <dbReference type="Proteomes" id="UP000176998"/>
    </source>
</evidence>
<proteinExistence type="inferred from homology"/>
<dbReference type="CDD" id="cd08249">
    <property type="entry name" value="enoyl_reductase_like"/>
    <property type="match status" value="1"/>
</dbReference>
<dbReference type="SUPFAM" id="SSF51735">
    <property type="entry name" value="NAD(P)-binding Rossmann-fold domains"/>
    <property type="match status" value="1"/>
</dbReference>
<dbReference type="OrthoDB" id="10257049at2759"/>
<dbReference type="SUPFAM" id="SSF50129">
    <property type="entry name" value="GroES-like"/>
    <property type="match status" value="1"/>
</dbReference>
<reference evidence="4 5" key="1">
    <citation type="submission" date="2016-09" db="EMBL/GenBank/DDBJ databases">
        <authorList>
            <person name="Capua I."/>
            <person name="De Benedictis P."/>
            <person name="Joannis T."/>
            <person name="Lombin L.H."/>
            <person name="Cattoli G."/>
        </authorList>
    </citation>
    <scope>NUCLEOTIDE SEQUENCE [LARGE SCALE GENOMIC DNA]</scope>
    <source>
        <strain evidence="4 5">IMI 309357</strain>
    </source>
</reference>
<dbReference type="Gene3D" id="3.90.180.10">
    <property type="entry name" value="Medium-chain alcohol dehydrogenases, catalytic domain"/>
    <property type="match status" value="1"/>
</dbReference>
<dbReference type="RefSeq" id="XP_022468046.1">
    <property type="nucleotide sequence ID" value="XM_022625433.1"/>
</dbReference>
<name>A0A1G4APB3_9PEZI</name>
<dbReference type="GeneID" id="34566943"/>
<gene>
    <name evidence="4" type="ORF">CORC01_13817</name>
</gene>
<protein>
    <recommendedName>
        <fullName evidence="3">Enoyl reductase (ER) domain-containing protein</fullName>
    </recommendedName>
</protein>
<dbReference type="InterPro" id="IPR047122">
    <property type="entry name" value="Trans-enoyl_RdTase-like"/>
</dbReference>
<evidence type="ECO:0000256" key="1">
    <source>
        <dbReference type="ARBA" id="ARBA00008072"/>
    </source>
</evidence>
<evidence type="ECO:0000313" key="4">
    <source>
        <dbReference type="EMBL" id="OHE90872.1"/>
    </source>
</evidence>
<dbReference type="Gene3D" id="3.40.50.720">
    <property type="entry name" value="NAD(P)-binding Rossmann-like Domain"/>
    <property type="match status" value="1"/>
</dbReference>
<dbReference type="EMBL" id="MJBS01000216">
    <property type="protein sequence ID" value="OHE90872.1"/>
    <property type="molecule type" value="Genomic_DNA"/>
</dbReference>
<dbReference type="GO" id="GO:0016651">
    <property type="term" value="F:oxidoreductase activity, acting on NAD(P)H"/>
    <property type="evidence" value="ECO:0007669"/>
    <property type="project" value="InterPro"/>
</dbReference>
<dbReference type="SMART" id="SM00829">
    <property type="entry name" value="PKS_ER"/>
    <property type="match status" value="1"/>
</dbReference>
<keyword evidence="2" id="KW-0560">Oxidoreductase</keyword>
<sequence length="358" mass="37903">MGNTGISSAPALYVDKDSNFSVIRNVPIPEPVDGEVLVKVLYSGVNPADVKHASSVGVRSVTLGYDFCGRVVQAGNETSDFKPDELVAGYVPTGIGKPLRHGAHQEYLSCPEDMMFKVPKNLPQTHAASLTVVLTTAADGLYNIFGYPLPGEQAKEGFKAGPLLIWGASTSVGICMLQLARASGASPIFVTASPKRHGMLRKFGATRCFDYNSPDVIAQIKAAAEEAGAGPIRYAADCAGSKGEVTSASQTAACVDDDAIILSVVKASSGRFKMPLASANAQISLQLGPGPVVTIPARPEDYGRMWKALMWSVENYGTRFSIPVVDVFTGDAEEALEEVKKVAEQGKFGKLVLEHPLL</sequence>
<dbReference type="STRING" id="1209926.A0A1G4APB3"/>
<comment type="caution">
    <text evidence="4">The sequence shown here is derived from an EMBL/GenBank/DDBJ whole genome shotgun (WGS) entry which is preliminary data.</text>
</comment>
<organism evidence="4 5">
    <name type="scientific">Colletotrichum orchidophilum</name>
    <dbReference type="NCBI Taxonomy" id="1209926"/>
    <lineage>
        <taxon>Eukaryota</taxon>
        <taxon>Fungi</taxon>
        <taxon>Dikarya</taxon>
        <taxon>Ascomycota</taxon>
        <taxon>Pezizomycotina</taxon>
        <taxon>Sordariomycetes</taxon>
        <taxon>Hypocreomycetidae</taxon>
        <taxon>Glomerellales</taxon>
        <taxon>Glomerellaceae</taxon>
        <taxon>Colletotrichum</taxon>
    </lineage>
</organism>
<dbReference type="InterPro" id="IPR036291">
    <property type="entry name" value="NAD(P)-bd_dom_sf"/>
</dbReference>
<feature type="domain" description="Enoyl reductase (ER)" evidence="3">
    <location>
        <begin position="18"/>
        <end position="353"/>
    </location>
</feature>
<dbReference type="Pfam" id="PF08240">
    <property type="entry name" value="ADH_N"/>
    <property type="match status" value="1"/>
</dbReference>
<dbReference type="InterPro" id="IPR020843">
    <property type="entry name" value="ER"/>
</dbReference>
<comment type="similarity">
    <text evidence="1">Belongs to the zinc-containing alcohol dehydrogenase family.</text>
</comment>